<dbReference type="InterPro" id="IPR023090">
    <property type="entry name" value="UPF0702_alpha/beta_dom_sf"/>
</dbReference>
<evidence type="ECO:0000256" key="5">
    <source>
        <dbReference type="ARBA" id="ARBA00022989"/>
    </source>
</evidence>
<feature type="domain" description="YetF C-terminal" evidence="8">
    <location>
        <begin position="79"/>
        <end position="148"/>
    </location>
</feature>
<evidence type="ECO:0000259" key="8">
    <source>
        <dbReference type="Pfam" id="PF04239"/>
    </source>
</evidence>
<accession>A0A9P2WQ99</accession>
<comment type="subcellular location">
    <subcellularLocation>
        <location evidence="1">Cell membrane</location>
        <topology evidence="1">Multi-pass membrane protein</topology>
    </subcellularLocation>
</comment>
<sequence>MDSVLRAVAIYVILVVVFRLAGKRSMAQLTTFDLLLLLVISEATQQALLGNDYSVTNAALAILTLVAVGRTADFLRWRFPWFARLTQSVPVVLVAQGKVLAEQLARNHIDESEILEVARSSQGISRMEQIDYAILEESGTISILPKRKAPTSPLGE</sequence>
<comment type="similarity">
    <text evidence="2">Belongs to the UPF0702 family.</text>
</comment>
<dbReference type="GO" id="GO:0005886">
    <property type="term" value="C:plasma membrane"/>
    <property type="evidence" value="ECO:0007669"/>
    <property type="project" value="UniProtKB-SubCell"/>
</dbReference>
<name>A0A9P2WQ99_THEFU</name>
<evidence type="ECO:0000256" key="2">
    <source>
        <dbReference type="ARBA" id="ARBA00006448"/>
    </source>
</evidence>
<evidence type="ECO:0000313" key="9">
    <source>
        <dbReference type="EMBL" id="EOR71297.1"/>
    </source>
</evidence>
<dbReference type="RefSeq" id="WP_011292076.1">
    <property type="nucleotide sequence ID" value="NZ_AOSG01000044.1"/>
</dbReference>
<dbReference type="Pfam" id="PF04239">
    <property type="entry name" value="DUF421"/>
    <property type="match status" value="1"/>
</dbReference>
<feature type="transmembrane region" description="Helical" evidence="7">
    <location>
        <begin position="6"/>
        <end position="22"/>
    </location>
</feature>
<dbReference type="InterPro" id="IPR007353">
    <property type="entry name" value="DUF421"/>
</dbReference>
<evidence type="ECO:0000256" key="6">
    <source>
        <dbReference type="ARBA" id="ARBA00023136"/>
    </source>
</evidence>
<proteinExistence type="inferred from homology"/>
<organism evidence="9 10">
    <name type="scientific">Thermobifida fusca TM51</name>
    <dbReference type="NCBI Taxonomy" id="1169414"/>
    <lineage>
        <taxon>Bacteria</taxon>
        <taxon>Bacillati</taxon>
        <taxon>Actinomycetota</taxon>
        <taxon>Actinomycetes</taxon>
        <taxon>Streptosporangiales</taxon>
        <taxon>Nocardiopsidaceae</taxon>
        <taxon>Thermobifida</taxon>
    </lineage>
</organism>
<keyword evidence="4 7" id="KW-0812">Transmembrane</keyword>
<dbReference type="Gene3D" id="3.30.240.20">
    <property type="entry name" value="bsu07140 like domains"/>
    <property type="match status" value="1"/>
</dbReference>
<evidence type="ECO:0000256" key="7">
    <source>
        <dbReference type="SAM" id="Phobius"/>
    </source>
</evidence>
<reference evidence="9 10" key="1">
    <citation type="journal article" date="2013" name="Genome Announc.">
        <title>Draft Genome Sequence of the Lignocellulose Decomposer Thermobifida fusca Strain TM51.</title>
        <authorList>
            <person name="Toth A."/>
            <person name="Barna T."/>
            <person name="Nagy I."/>
            <person name="Horvath B."/>
            <person name="Nagy I."/>
            <person name="Tancsics A."/>
            <person name="Kriszt B."/>
            <person name="Baka E."/>
            <person name="Fekete C."/>
            <person name="Kukolya J."/>
        </authorList>
    </citation>
    <scope>NUCLEOTIDE SEQUENCE [LARGE SCALE GENOMIC DNA]</scope>
    <source>
        <strain evidence="9 10">TM51</strain>
    </source>
</reference>
<dbReference type="PANTHER" id="PTHR34582">
    <property type="entry name" value="UPF0702 TRANSMEMBRANE PROTEIN YCAP"/>
    <property type="match status" value="1"/>
</dbReference>
<dbReference type="Proteomes" id="UP000014184">
    <property type="component" value="Unassembled WGS sequence"/>
</dbReference>
<dbReference type="AlphaFoldDB" id="A0A9P2WQ99"/>
<comment type="caution">
    <text evidence="9">The sequence shown here is derived from an EMBL/GenBank/DDBJ whole genome shotgun (WGS) entry which is preliminary data.</text>
</comment>
<gene>
    <name evidence="9" type="ORF">TM51_08536</name>
</gene>
<evidence type="ECO:0000313" key="10">
    <source>
        <dbReference type="Proteomes" id="UP000014184"/>
    </source>
</evidence>
<protein>
    <recommendedName>
        <fullName evidence="8">YetF C-terminal domain-containing protein</fullName>
    </recommendedName>
</protein>
<dbReference type="PANTHER" id="PTHR34582:SF6">
    <property type="entry name" value="UPF0702 TRANSMEMBRANE PROTEIN YCAP"/>
    <property type="match status" value="1"/>
</dbReference>
<keyword evidence="3" id="KW-1003">Cell membrane</keyword>
<keyword evidence="5 7" id="KW-1133">Transmembrane helix</keyword>
<keyword evidence="10" id="KW-1185">Reference proteome</keyword>
<evidence type="ECO:0000256" key="1">
    <source>
        <dbReference type="ARBA" id="ARBA00004651"/>
    </source>
</evidence>
<keyword evidence="6 7" id="KW-0472">Membrane</keyword>
<dbReference type="EMBL" id="AOSG01000044">
    <property type="protein sequence ID" value="EOR71297.1"/>
    <property type="molecule type" value="Genomic_DNA"/>
</dbReference>
<evidence type="ECO:0000256" key="3">
    <source>
        <dbReference type="ARBA" id="ARBA00022475"/>
    </source>
</evidence>
<evidence type="ECO:0000256" key="4">
    <source>
        <dbReference type="ARBA" id="ARBA00022692"/>
    </source>
</evidence>